<sequence>LHLYIALQNRLIFLHNYTPLTFLHFFLLQKINKMKDQFHELNFREFMDELTKQEQSFFQKKAAENNNEKSYVTEIFGELYFKENNGEYSFIKNFFPPMPKKSSSENNANYKASISQAEFEKINFSEKLPNGDDIVVNYVTDEMQKGKGGEKIK</sequence>
<name>A0ABD2TC79_9SOLN</name>
<feature type="non-terminal residue" evidence="1">
    <location>
        <position position="1"/>
    </location>
</feature>
<dbReference type="AlphaFoldDB" id="A0ABD2TC79"/>
<comment type="caution">
    <text evidence="1">The sequence shown here is derived from an EMBL/GenBank/DDBJ whole genome shotgun (WGS) entry which is preliminary data.</text>
</comment>
<evidence type="ECO:0000313" key="1">
    <source>
        <dbReference type="EMBL" id="KAL3353373.1"/>
    </source>
</evidence>
<proteinExistence type="predicted"/>
<accession>A0ABD2TC79</accession>
<reference evidence="1 2" key="1">
    <citation type="submission" date="2024-05" db="EMBL/GenBank/DDBJ databases">
        <title>De novo assembly of an allotetraploid wild potato.</title>
        <authorList>
            <person name="Hosaka A.J."/>
        </authorList>
    </citation>
    <scope>NUCLEOTIDE SEQUENCE [LARGE SCALE GENOMIC DNA]</scope>
    <source>
        <tissue evidence="1">Young leaves</tissue>
    </source>
</reference>
<protein>
    <submittedName>
        <fullName evidence="1">Uncharacterized protein</fullName>
    </submittedName>
</protein>
<gene>
    <name evidence="1" type="ORF">AABB24_018217</name>
</gene>
<evidence type="ECO:0000313" key="2">
    <source>
        <dbReference type="Proteomes" id="UP001627284"/>
    </source>
</evidence>
<organism evidence="1 2">
    <name type="scientific">Solanum stoloniferum</name>
    <dbReference type="NCBI Taxonomy" id="62892"/>
    <lineage>
        <taxon>Eukaryota</taxon>
        <taxon>Viridiplantae</taxon>
        <taxon>Streptophyta</taxon>
        <taxon>Embryophyta</taxon>
        <taxon>Tracheophyta</taxon>
        <taxon>Spermatophyta</taxon>
        <taxon>Magnoliopsida</taxon>
        <taxon>eudicotyledons</taxon>
        <taxon>Gunneridae</taxon>
        <taxon>Pentapetalae</taxon>
        <taxon>asterids</taxon>
        <taxon>lamiids</taxon>
        <taxon>Solanales</taxon>
        <taxon>Solanaceae</taxon>
        <taxon>Solanoideae</taxon>
        <taxon>Solaneae</taxon>
        <taxon>Solanum</taxon>
    </lineage>
</organism>
<dbReference type="Proteomes" id="UP001627284">
    <property type="component" value="Unassembled WGS sequence"/>
</dbReference>
<dbReference type="EMBL" id="JBJKTR010000011">
    <property type="protein sequence ID" value="KAL3353373.1"/>
    <property type="molecule type" value="Genomic_DNA"/>
</dbReference>
<keyword evidence="2" id="KW-1185">Reference proteome</keyword>